<feature type="compositionally biased region" description="Basic and acidic residues" evidence="12">
    <location>
        <begin position="609"/>
        <end position="635"/>
    </location>
</feature>
<keyword evidence="5" id="KW-0677">Repeat</keyword>
<dbReference type="PANTHER" id="PTHR10183">
    <property type="entry name" value="CALPAIN"/>
    <property type="match status" value="1"/>
</dbReference>
<evidence type="ECO:0000256" key="7">
    <source>
        <dbReference type="ARBA" id="ARBA00022801"/>
    </source>
</evidence>
<dbReference type="CDD" id="cd00044">
    <property type="entry name" value="CysPc"/>
    <property type="match status" value="1"/>
</dbReference>
<keyword evidence="6" id="KW-0863">Zinc-finger</keyword>
<dbReference type="PANTHER" id="PTHR10183:SF379">
    <property type="entry name" value="CALPAIN-5"/>
    <property type="match status" value="1"/>
</dbReference>
<keyword evidence="9" id="KW-0862">Zinc</keyword>
<feature type="compositionally biased region" description="Basic residues" evidence="12">
    <location>
        <begin position="646"/>
        <end position="663"/>
    </location>
</feature>
<organism evidence="14 15">
    <name type="scientific">Actinomortierella ambigua</name>
    <dbReference type="NCBI Taxonomy" id="1343610"/>
    <lineage>
        <taxon>Eukaryota</taxon>
        <taxon>Fungi</taxon>
        <taxon>Fungi incertae sedis</taxon>
        <taxon>Mucoromycota</taxon>
        <taxon>Mortierellomycotina</taxon>
        <taxon>Mortierellomycetes</taxon>
        <taxon>Mortierellales</taxon>
        <taxon>Mortierellaceae</taxon>
        <taxon>Actinomortierella</taxon>
    </lineage>
</organism>
<keyword evidence="4" id="KW-0479">Metal-binding</keyword>
<protein>
    <recommendedName>
        <fullName evidence="13">Calpain catalytic domain-containing protein</fullName>
    </recommendedName>
</protein>
<dbReference type="InterPro" id="IPR022684">
    <property type="entry name" value="Calpain_cysteine_protease"/>
</dbReference>
<dbReference type="PROSITE" id="PS50203">
    <property type="entry name" value="CALPAIN_CAT"/>
    <property type="match status" value="1"/>
</dbReference>
<evidence type="ECO:0000259" key="13">
    <source>
        <dbReference type="PROSITE" id="PS50203"/>
    </source>
</evidence>
<feature type="domain" description="Calpain catalytic" evidence="13">
    <location>
        <begin position="127"/>
        <end position="389"/>
    </location>
</feature>
<keyword evidence="15" id="KW-1185">Reference proteome</keyword>
<evidence type="ECO:0000256" key="9">
    <source>
        <dbReference type="ARBA" id="ARBA00022833"/>
    </source>
</evidence>
<reference evidence="14" key="1">
    <citation type="journal article" date="2020" name="Fungal Divers.">
        <title>Resolving the Mortierellaceae phylogeny through synthesis of multi-gene phylogenetics and phylogenomics.</title>
        <authorList>
            <person name="Vandepol N."/>
            <person name="Liber J."/>
            <person name="Desiro A."/>
            <person name="Na H."/>
            <person name="Kennedy M."/>
            <person name="Barry K."/>
            <person name="Grigoriev I.V."/>
            <person name="Miller A.N."/>
            <person name="O'Donnell K."/>
            <person name="Stajich J.E."/>
            <person name="Bonito G."/>
        </authorList>
    </citation>
    <scope>NUCLEOTIDE SEQUENCE</scope>
    <source>
        <strain evidence="14">BC1065</strain>
    </source>
</reference>
<feature type="compositionally biased region" description="Acidic residues" evidence="12">
    <location>
        <begin position="546"/>
        <end position="569"/>
    </location>
</feature>
<feature type="compositionally biased region" description="Basic and acidic residues" evidence="12">
    <location>
        <begin position="664"/>
        <end position="674"/>
    </location>
</feature>
<dbReference type="GO" id="GO:0004198">
    <property type="term" value="F:calcium-dependent cysteine-type endopeptidase activity"/>
    <property type="evidence" value="ECO:0007669"/>
    <property type="project" value="InterPro"/>
</dbReference>
<dbReference type="PRINTS" id="PR00704">
    <property type="entry name" value="CALPAIN"/>
</dbReference>
<evidence type="ECO:0000256" key="4">
    <source>
        <dbReference type="ARBA" id="ARBA00022723"/>
    </source>
</evidence>
<evidence type="ECO:0000256" key="2">
    <source>
        <dbReference type="ARBA" id="ARBA00022553"/>
    </source>
</evidence>
<dbReference type="InterPro" id="IPR001300">
    <property type="entry name" value="Peptidase_C2_calpain_cat"/>
</dbReference>
<feature type="active site" evidence="10 11">
    <location>
        <position position="156"/>
    </location>
</feature>
<gene>
    <name evidence="14" type="ORF">DFQ27_005071</name>
</gene>
<comment type="caution">
    <text evidence="14">The sequence shown here is derived from an EMBL/GenBank/DDBJ whole genome shotgun (WGS) entry which is preliminary data.</text>
</comment>
<evidence type="ECO:0000256" key="8">
    <source>
        <dbReference type="ARBA" id="ARBA00022807"/>
    </source>
</evidence>
<dbReference type="EMBL" id="JAAAJB010000358">
    <property type="protein sequence ID" value="KAG0257495.1"/>
    <property type="molecule type" value="Genomic_DNA"/>
</dbReference>
<sequence>MSTSLTAPVSAPVADAPEDATVRKTKLKDAVVDAIKAKKQAEVSAAKSQHAKELVQASVTLAATASKQAAIDACIAKVDAIVEECYANNTRFRDSTFDLLNDKASCLVSSATSSGLPWFMFMVDGAKRVSDLVKNPLFFSDGASPDDIKQGLVGNCWHVAALAVMSNIPGLIEQVCVKRNEEVGVYGFIFFRDGDWISTVVDDQLFYTVNPITNKTKLVFGSCHNPRETWLPLLEKAYAKVHGDYEALEGGWTGDGIEDLTGGVSNLIFTSDILNKDRFWKEEMLQVNKNILMGCAINFTDGSMARTGLISGHAYSVLEAVEYKGERLVHLRNPWGEVEWNGDWSDDSDKWTPEAIETLNARNKDDGRFWMPYDDFLKIWTTIDRVRVFDDSWHASTTWMPYHVEPRSSGKFKLELTKQSRVVLAMCQPDTRYFGAQKQEFTYKLAFHVYDEKHKLVRRAKVTVPYSFRSVSCEVELEAGQYTIVPKIVREAEVVESDKDKTPDPTATEKTEAEKNYEALFAAKKKEIAEKMAKARAAGRALVGVDEVDEAESGESDDESDEEDEEELEDWELVLGLRVYSHDPAMTLEGIPGPHPVKKDESDEEGEAEGDKKKKKKDADGKDKEGKDEDSKDKVDDPEEVTATRKDKKKKKKANKKKAKKAGKKEAESIVKEE</sequence>
<dbReference type="Proteomes" id="UP000807716">
    <property type="component" value="Unassembled WGS sequence"/>
</dbReference>
<dbReference type="GO" id="GO:0008270">
    <property type="term" value="F:zinc ion binding"/>
    <property type="evidence" value="ECO:0007669"/>
    <property type="project" value="UniProtKB-KW"/>
</dbReference>
<dbReference type="InterPro" id="IPR036213">
    <property type="entry name" value="Calpain_III_sf"/>
</dbReference>
<evidence type="ECO:0000256" key="3">
    <source>
        <dbReference type="ARBA" id="ARBA00022670"/>
    </source>
</evidence>
<evidence type="ECO:0000256" key="12">
    <source>
        <dbReference type="SAM" id="MobiDB-lite"/>
    </source>
</evidence>
<dbReference type="AlphaFoldDB" id="A0A9P6PZP0"/>
<feature type="region of interest" description="Disordered" evidence="12">
    <location>
        <begin position="585"/>
        <end position="674"/>
    </location>
</feature>
<dbReference type="Gene3D" id="3.90.70.10">
    <property type="entry name" value="Cysteine proteinases"/>
    <property type="match status" value="1"/>
</dbReference>
<dbReference type="PROSITE" id="PS00139">
    <property type="entry name" value="THIOL_PROTEASE_CYS"/>
    <property type="match status" value="1"/>
</dbReference>
<dbReference type="Pfam" id="PF00648">
    <property type="entry name" value="Peptidase_C2"/>
    <property type="match status" value="1"/>
</dbReference>
<feature type="active site" evidence="10 11">
    <location>
        <position position="313"/>
    </location>
</feature>
<dbReference type="InterPro" id="IPR038765">
    <property type="entry name" value="Papain-like_cys_pep_sf"/>
</dbReference>
<keyword evidence="2" id="KW-0597">Phosphoprotein</keyword>
<proteinExistence type="inferred from homology"/>
<evidence type="ECO:0000256" key="11">
    <source>
        <dbReference type="PROSITE-ProRule" id="PRU00239"/>
    </source>
</evidence>
<dbReference type="GO" id="GO:0006508">
    <property type="term" value="P:proteolysis"/>
    <property type="evidence" value="ECO:0007669"/>
    <property type="project" value="UniProtKB-KW"/>
</dbReference>
<evidence type="ECO:0000313" key="15">
    <source>
        <dbReference type="Proteomes" id="UP000807716"/>
    </source>
</evidence>
<dbReference type="OrthoDB" id="424753at2759"/>
<evidence type="ECO:0000313" key="14">
    <source>
        <dbReference type="EMBL" id="KAG0257495.1"/>
    </source>
</evidence>
<keyword evidence="8 11" id="KW-0788">Thiol protease</keyword>
<evidence type="ECO:0000256" key="10">
    <source>
        <dbReference type="PIRSR" id="PIRSR622684-1"/>
    </source>
</evidence>
<keyword evidence="7 11" id="KW-0378">Hydrolase</keyword>
<dbReference type="FunFam" id="3.90.70.10:FF:000010">
    <property type="entry name" value="Calpain 15"/>
    <property type="match status" value="1"/>
</dbReference>
<name>A0A9P6PZP0_9FUNG</name>
<feature type="region of interest" description="Disordered" evidence="12">
    <location>
        <begin position="544"/>
        <end position="569"/>
    </location>
</feature>
<dbReference type="InterPro" id="IPR000169">
    <property type="entry name" value="Pept_cys_AS"/>
</dbReference>
<feature type="active site" evidence="10 11">
    <location>
        <position position="333"/>
    </location>
</feature>
<comment type="similarity">
    <text evidence="1">Belongs to the peptidase C2 family.</text>
</comment>
<evidence type="ECO:0000256" key="1">
    <source>
        <dbReference type="ARBA" id="ARBA00007623"/>
    </source>
</evidence>
<dbReference type="SUPFAM" id="SSF54001">
    <property type="entry name" value="Cysteine proteinases"/>
    <property type="match status" value="1"/>
</dbReference>
<accession>A0A9P6PZP0</accession>
<keyword evidence="3 11" id="KW-0645">Protease</keyword>
<dbReference type="SMART" id="SM00230">
    <property type="entry name" value="CysPc"/>
    <property type="match status" value="1"/>
</dbReference>
<dbReference type="SUPFAM" id="SSF49758">
    <property type="entry name" value="Calpain large subunit, middle domain (domain III)"/>
    <property type="match status" value="1"/>
</dbReference>
<evidence type="ECO:0000256" key="5">
    <source>
        <dbReference type="ARBA" id="ARBA00022737"/>
    </source>
</evidence>
<evidence type="ECO:0000256" key="6">
    <source>
        <dbReference type="ARBA" id="ARBA00022771"/>
    </source>
</evidence>